<protein>
    <submittedName>
        <fullName evidence="1">DUF1176 domain-containing protein</fullName>
    </submittedName>
</protein>
<dbReference type="Proteomes" id="UP000654604">
    <property type="component" value="Unassembled WGS sequence"/>
</dbReference>
<evidence type="ECO:0000313" key="1">
    <source>
        <dbReference type="EMBL" id="MBE9222584.1"/>
    </source>
</evidence>
<evidence type="ECO:0000313" key="2">
    <source>
        <dbReference type="Proteomes" id="UP000654604"/>
    </source>
</evidence>
<accession>A0ABR9V3W0</accession>
<dbReference type="Pfam" id="PF06674">
    <property type="entry name" value="DUF1176"/>
    <property type="match status" value="1"/>
</dbReference>
<reference evidence="1 2" key="1">
    <citation type="submission" date="2020-10" db="EMBL/GenBank/DDBJ databases">
        <authorList>
            <person name="Castelo-Branco R."/>
            <person name="Eusebio N."/>
            <person name="Adriana R."/>
            <person name="Vieira A."/>
            <person name="Brugerolle De Fraissinette N."/>
            <person name="Rezende De Castro R."/>
            <person name="Schneider M.P."/>
            <person name="Vasconcelos V."/>
            <person name="Leao P.N."/>
        </authorList>
    </citation>
    <scope>NUCLEOTIDE SEQUENCE [LARGE SCALE GENOMIC DNA]</scope>
    <source>
        <strain evidence="1 2">LEGE 03274</strain>
    </source>
</reference>
<sequence length="201" mass="23063">MLIFSIFYYKKNILFLFFILVSQGLFGCENKFLTQLNNYANVSSLNSVDIIKNITEDNDLNLCNTDNFLLSEDNANVYELSKTEYVVEVFCFVGAYQGSYQFLFYDANQVEHQISGLSFTVFEETGNGLQIIETSLLTGSVEFDPEMMLLMVDRKARGLGDCGSYGVYRWENNSFVLAEYRYKGECDGVYIPVEDYPLIYP</sequence>
<name>A0ABR9V3W0_9CHRO</name>
<dbReference type="InterPro" id="IPR009560">
    <property type="entry name" value="DUF1176"/>
</dbReference>
<proteinExistence type="predicted"/>
<dbReference type="EMBL" id="JADEWC010000014">
    <property type="protein sequence ID" value="MBE9222584.1"/>
    <property type="molecule type" value="Genomic_DNA"/>
</dbReference>
<organism evidence="1 2">
    <name type="scientific">Cyanobacterium stanieri LEGE 03274</name>
    <dbReference type="NCBI Taxonomy" id="1828756"/>
    <lineage>
        <taxon>Bacteria</taxon>
        <taxon>Bacillati</taxon>
        <taxon>Cyanobacteriota</taxon>
        <taxon>Cyanophyceae</taxon>
        <taxon>Oscillatoriophycideae</taxon>
        <taxon>Chroococcales</taxon>
        <taxon>Geminocystaceae</taxon>
        <taxon>Cyanobacterium</taxon>
    </lineage>
</organism>
<dbReference type="RefSeq" id="WP_193800742.1">
    <property type="nucleotide sequence ID" value="NZ_JADEWC010000014.1"/>
</dbReference>
<gene>
    <name evidence="1" type="ORF">IQ215_07720</name>
</gene>
<keyword evidence="2" id="KW-1185">Reference proteome</keyword>
<comment type="caution">
    <text evidence="1">The sequence shown here is derived from an EMBL/GenBank/DDBJ whole genome shotgun (WGS) entry which is preliminary data.</text>
</comment>